<protein>
    <submittedName>
        <fullName evidence="5">SAM-dependent methyltransferase</fullName>
    </submittedName>
</protein>
<evidence type="ECO:0000256" key="2">
    <source>
        <dbReference type="ARBA" id="ARBA00022603"/>
    </source>
</evidence>
<evidence type="ECO:0000259" key="4">
    <source>
        <dbReference type="Pfam" id="PF08241"/>
    </source>
</evidence>
<dbReference type="GO" id="GO:0008757">
    <property type="term" value="F:S-adenosylmethionine-dependent methyltransferase activity"/>
    <property type="evidence" value="ECO:0007669"/>
    <property type="project" value="InterPro"/>
</dbReference>
<name>A0A265NEC5_9BACI</name>
<dbReference type="InterPro" id="IPR029063">
    <property type="entry name" value="SAM-dependent_MTases_sf"/>
</dbReference>
<comment type="caution">
    <text evidence="5">The sequence shown here is derived from an EMBL/GenBank/DDBJ whole genome shotgun (WGS) entry which is preliminary data.</text>
</comment>
<organism evidence="5 6">
    <name type="scientific">Virgibacillus indicus</name>
    <dbReference type="NCBI Taxonomy" id="2024554"/>
    <lineage>
        <taxon>Bacteria</taxon>
        <taxon>Bacillati</taxon>
        <taxon>Bacillota</taxon>
        <taxon>Bacilli</taxon>
        <taxon>Bacillales</taxon>
        <taxon>Bacillaceae</taxon>
        <taxon>Virgibacillus</taxon>
    </lineage>
</organism>
<keyword evidence="6" id="KW-1185">Reference proteome</keyword>
<dbReference type="InterPro" id="IPR051052">
    <property type="entry name" value="Diverse_substrate_MTase"/>
</dbReference>
<keyword evidence="3 5" id="KW-0808">Transferase</keyword>
<dbReference type="GO" id="GO:0032259">
    <property type="term" value="P:methylation"/>
    <property type="evidence" value="ECO:0007669"/>
    <property type="project" value="UniProtKB-KW"/>
</dbReference>
<dbReference type="OrthoDB" id="43862at2"/>
<evidence type="ECO:0000313" key="6">
    <source>
        <dbReference type="Proteomes" id="UP000216498"/>
    </source>
</evidence>
<dbReference type="RefSeq" id="WP_094883976.1">
    <property type="nucleotide sequence ID" value="NZ_NPMS01000001.1"/>
</dbReference>
<dbReference type="EMBL" id="NPMS01000001">
    <property type="protein sequence ID" value="OZU90382.1"/>
    <property type="molecule type" value="Genomic_DNA"/>
</dbReference>
<dbReference type="AlphaFoldDB" id="A0A265NEC5"/>
<reference evidence="5 6" key="1">
    <citation type="submission" date="2017-08" db="EMBL/GenBank/DDBJ databases">
        <title>Virgibacillus indicus sp. nov. and Virgibacillus profoundi sp. nov, two moderately halophilic bacteria isolated from marine sediment by using the Microfluidic Streak Plate.</title>
        <authorList>
            <person name="Xu B."/>
            <person name="Hu B."/>
            <person name="Wang J."/>
            <person name="Zhu Y."/>
            <person name="Huang L."/>
            <person name="Du W."/>
            <person name="Huang Y."/>
        </authorList>
    </citation>
    <scope>NUCLEOTIDE SEQUENCE [LARGE SCALE GENOMIC DNA]</scope>
    <source>
        <strain evidence="5 6">IO3-P2-C2</strain>
    </source>
</reference>
<proteinExistence type="inferred from homology"/>
<sequence length="254" mass="29611">MKEKDHVQEVFSKSKEKYVSSSTHSNGSDLPLLIKWLSPEPNMTVLDIATGGGHVAKRLSPYVERVIAADLTKDMLENTASHLSLYKNIDYIIADAENLPFLDHTFDTITCRIAAHHFPNPEKFISEVQRVLKYDGEFLLIDNIASENPLYSNFINKLEKERDYSHVRSLKISEWKKLLNENNLIITDNQERKKTLPFEEWINRTLDYEEDKVKISKFILNASNEIKNYFNIQIENNIIQSFTIDEWMVLCKKK</sequence>
<evidence type="ECO:0000313" key="5">
    <source>
        <dbReference type="EMBL" id="OZU90382.1"/>
    </source>
</evidence>
<dbReference type="Gene3D" id="3.40.50.150">
    <property type="entry name" value="Vaccinia Virus protein VP39"/>
    <property type="match status" value="1"/>
</dbReference>
<keyword evidence="2 5" id="KW-0489">Methyltransferase</keyword>
<dbReference type="PANTHER" id="PTHR44942">
    <property type="entry name" value="METHYLTRANSF_11 DOMAIN-CONTAINING PROTEIN"/>
    <property type="match status" value="1"/>
</dbReference>
<accession>A0A265NEC5</accession>
<dbReference type="CDD" id="cd02440">
    <property type="entry name" value="AdoMet_MTases"/>
    <property type="match status" value="1"/>
</dbReference>
<dbReference type="SUPFAM" id="SSF53335">
    <property type="entry name" value="S-adenosyl-L-methionine-dependent methyltransferases"/>
    <property type="match status" value="1"/>
</dbReference>
<dbReference type="PANTHER" id="PTHR44942:SF4">
    <property type="entry name" value="METHYLTRANSFERASE TYPE 11 DOMAIN-CONTAINING PROTEIN"/>
    <property type="match status" value="1"/>
</dbReference>
<gene>
    <name evidence="5" type="ORF">CIL03_04340</name>
</gene>
<evidence type="ECO:0000256" key="3">
    <source>
        <dbReference type="ARBA" id="ARBA00022679"/>
    </source>
</evidence>
<feature type="domain" description="Methyltransferase type 11" evidence="4">
    <location>
        <begin position="46"/>
        <end position="139"/>
    </location>
</feature>
<dbReference type="Pfam" id="PF08241">
    <property type="entry name" value="Methyltransf_11"/>
    <property type="match status" value="1"/>
</dbReference>
<dbReference type="Proteomes" id="UP000216498">
    <property type="component" value="Unassembled WGS sequence"/>
</dbReference>
<comment type="similarity">
    <text evidence="1">Belongs to the methyltransferase superfamily.</text>
</comment>
<dbReference type="InterPro" id="IPR013216">
    <property type="entry name" value="Methyltransf_11"/>
</dbReference>
<evidence type="ECO:0000256" key="1">
    <source>
        <dbReference type="ARBA" id="ARBA00008361"/>
    </source>
</evidence>